<proteinExistence type="predicted"/>
<dbReference type="GO" id="GO:0009055">
    <property type="term" value="F:electron transfer activity"/>
    <property type="evidence" value="ECO:0007669"/>
    <property type="project" value="InterPro"/>
</dbReference>
<protein>
    <submittedName>
        <fullName evidence="8">Plastocyanin</fullName>
    </submittedName>
</protein>
<comment type="subcellular location">
    <subcellularLocation>
        <location evidence="1">Periplasm</location>
    </subcellularLocation>
</comment>
<dbReference type="AlphaFoldDB" id="A0A1G4WAC7"/>
<keyword evidence="5" id="KW-0479">Metal-binding</keyword>
<evidence type="ECO:0000256" key="1">
    <source>
        <dbReference type="ARBA" id="ARBA00004418"/>
    </source>
</evidence>
<evidence type="ECO:0000313" key="9">
    <source>
        <dbReference type="Proteomes" id="UP000199707"/>
    </source>
</evidence>
<evidence type="ECO:0000256" key="5">
    <source>
        <dbReference type="PIRSR" id="PIRSR602386-1"/>
    </source>
</evidence>
<dbReference type="GO" id="GO:0042597">
    <property type="term" value="C:periplasmic space"/>
    <property type="evidence" value="ECO:0007669"/>
    <property type="project" value="UniProtKB-SubCell"/>
</dbReference>
<dbReference type="Pfam" id="PF13473">
    <property type="entry name" value="Cupredoxin_1"/>
    <property type="match status" value="1"/>
</dbReference>
<keyword evidence="6" id="KW-0732">Signal</keyword>
<feature type="domain" description="EfeO-type cupredoxin-like" evidence="7">
    <location>
        <begin position="64"/>
        <end position="148"/>
    </location>
</feature>
<dbReference type="CDD" id="cd13921">
    <property type="entry name" value="Amicyanin"/>
    <property type="match status" value="1"/>
</dbReference>
<feature type="binding site" evidence="5">
    <location>
        <position position="142"/>
    </location>
    <ligand>
        <name>Cu cation</name>
        <dbReference type="ChEBI" id="CHEBI:23378"/>
    </ligand>
</feature>
<dbReference type="RefSeq" id="WP_412973543.1">
    <property type="nucleotide sequence ID" value="NZ_FMUB01000005.1"/>
</dbReference>
<keyword evidence="5" id="KW-0186">Copper</keyword>
<dbReference type="InterPro" id="IPR028096">
    <property type="entry name" value="EfeO_Cupredoxin"/>
</dbReference>
<feature type="binding site" evidence="5">
    <location>
        <position position="102"/>
    </location>
    <ligand>
        <name>Cu cation</name>
        <dbReference type="ChEBI" id="CHEBI:23378"/>
    </ligand>
</feature>
<name>A0A1G4WAC7_9MYCO</name>
<gene>
    <name evidence="8" type="ORF">SAMN02799620_02684</name>
</gene>
<dbReference type="PANTHER" id="PTHR36507:SF1">
    <property type="entry name" value="BLL1555 PROTEIN"/>
    <property type="match status" value="1"/>
</dbReference>
<dbReference type="PANTHER" id="PTHR36507">
    <property type="entry name" value="BLL1555 PROTEIN"/>
    <property type="match status" value="1"/>
</dbReference>
<organism evidence="8 9">
    <name type="scientific">Mycolicibacterium fluoranthenivorans</name>
    <dbReference type="NCBI Taxonomy" id="258505"/>
    <lineage>
        <taxon>Bacteria</taxon>
        <taxon>Bacillati</taxon>
        <taxon>Actinomycetota</taxon>
        <taxon>Actinomycetes</taxon>
        <taxon>Mycobacteriales</taxon>
        <taxon>Mycobacteriaceae</taxon>
        <taxon>Mycolicibacterium</taxon>
    </lineage>
</organism>
<keyword evidence="3" id="KW-0574">Periplasm</keyword>
<reference evidence="9" key="1">
    <citation type="submission" date="2016-10" db="EMBL/GenBank/DDBJ databases">
        <authorList>
            <person name="Varghese N."/>
            <person name="Submissions S."/>
        </authorList>
    </citation>
    <scope>NUCLEOTIDE SEQUENCE [LARGE SCALE GENOMIC DNA]</scope>
    <source>
        <strain evidence="9">UNC267MFSha1.1M11</strain>
    </source>
</reference>
<dbReference type="PRINTS" id="PR00155">
    <property type="entry name" value="AMICYANIN"/>
</dbReference>
<evidence type="ECO:0000256" key="3">
    <source>
        <dbReference type="ARBA" id="ARBA00022764"/>
    </source>
</evidence>
<evidence type="ECO:0000256" key="2">
    <source>
        <dbReference type="ARBA" id="ARBA00022448"/>
    </source>
</evidence>
<dbReference type="InterPro" id="IPR008972">
    <property type="entry name" value="Cupredoxin"/>
</dbReference>
<keyword evidence="4" id="KW-0249">Electron transport</keyword>
<evidence type="ECO:0000259" key="7">
    <source>
        <dbReference type="Pfam" id="PF13473"/>
    </source>
</evidence>
<feature type="binding site" evidence="5">
    <location>
        <position position="136"/>
    </location>
    <ligand>
        <name>Cu cation</name>
        <dbReference type="ChEBI" id="CHEBI:23378"/>
    </ligand>
</feature>
<dbReference type="PROSITE" id="PS51257">
    <property type="entry name" value="PROKAR_LIPOPROTEIN"/>
    <property type="match status" value="1"/>
</dbReference>
<dbReference type="Proteomes" id="UP000199707">
    <property type="component" value="Unassembled WGS sequence"/>
</dbReference>
<accession>A0A1G4WAC7</accession>
<dbReference type="EMBL" id="FMUB01000005">
    <property type="protein sequence ID" value="SCX19418.1"/>
    <property type="molecule type" value="Genomic_DNA"/>
</dbReference>
<evidence type="ECO:0000256" key="4">
    <source>
        <dbReference type="ARBA" id="ARBA00022982"/>
    </source>
</evidence>
<evidence type="ECO:0000256" key="6">
    <source>
        <dbReference type="SAM" id="SignalP"/>
    </source>
</evidence>
<feature type="signal peptide" evidence="6">
    <location>
        <begin position="1"/>
        <end position="24"/>
    </location>
</feature>
<keyword evidence="2" id="KW-0813">Transport</keyword>
<comment type="cofactor">
    <cofactor evidence="5">
        <name>Cu cation</name>
        <dbReference type="ChEBI" id="CHEBI:23378"/>
    </cofactor>
    <text evidence="5">Binds 1 copper ion per subunit.</text>
</comment>
<dbReference type="InterPro" id="IPR052721">
    <property type="entry name" value="ET_Amicyanin"/>
</dbReference>
<dbReference type="InterPro" id="IPR002386">
    <property type="entry name" value="Amicyanin/Pseudoazurin"/>
</dbReference>
<dbReference type="GO" id="GO:0005507">
    <property type="term" value="F:copper ion binding"/>
    <property type="evidence" value="ECO:0007669"/>
    <property type="project" value="InterPro"/>
</dbReference>
<dbReference type="STRING" id="1502745.SAMN02799620_02684"/>
<dbReference type="Gene3D" id="2.60.40.420">
    <property type="entry name" value="Cupredoxins - blue copper proteins"/>
    <property type="match status" value="1"/>
</dbReference>
<feature type="binding site" evidence="5">
    <location>
        <position position="139"/>
    </location>
    <ligand>
        <name>Cu cation</name>
        <dbReference type="ChEBI" id="CHEBI:23378"/>
    </ligand>
</feature>
<evidence type="ECO:0000313" key="8">
    <source>
        <dbReference type="EMBL" id="SCX19418.1"/>
    </source>
</evidence>
<sequence>MLAPRRHIGVMITAITLAGCSAPAAPPDPTVDFAPNSGTSVGMPGMPGMSAAAPPPQAGTATSAAPVAGTKVTITNFAFTPATLRVKPGETVVWTNQDEEPHTVVAQDNSFHSPGLDANGTYTFTFTNAGMFDYICSIHPFMHGTVVVAP</sequence>
<feature type="chain" id="PRO_5011477376" evidence="6">
    <location>
        <begin position="25"/>
        <end position="150"/>
    </location>
</feature>
<dbReference type="SUPFAM" id="SSF49503">
    <property type="entry name" value="Cupredoxins"/>
    <property type="match status" value="1"/>
</dbReference>
<dbReference type="InterPro" id="IPR035668">
    <property type="entry name" value="Amicyanin"/>
</dbReference>